<dbReference type="InterPro" id="IPR029060">
    <property type="entry name" value="PIN-like_dom_sf"/>
</dbReference>
<dbReference type="SUPFAM" id="SSF88723">
    <property type="entry name" value="PIN domain-like"/>
    <property type="match status" value="1"/>
</dbReference>
<dbReference type="PANTHER" id="PTHR36173">
    <property type="entry name" value="RIBONUCLEASE VAPC16-RELATED"/>
    <property type="match status" value="1"/>
</dbReference>
<protein>
    <submittedName>
        <fullName evidence="2">Type II toxin-antitoxin system VapC family toxin</fullName>
    </submittedName>
</protein>
<dbReference type="InterPro" id="IPR052919">
    <property type="entry name" value="TA_system_RNase"/>
</dbReference>
<gene>
    <name evidence="2" type="ORF">VB739_12970</name>
</gene>
<dbReference type="RefSeq" id="WP_323357456.1">
    <property type="nucleotide sequence ID" value="NZ_JAYGHY010000051.1"/>
</dbReference>
<comment type="caution">
    <text evidence="2">The sequence shown here is derived from an EMBL/GenBank/DDBJ whole genome shotgun (WGS) entry which is preliminary data.</text>
</comment>
<evidence type="ECO:0000259" key="1">
    <source>
        <dbReference type="Pfam" id="PF01850"/>
    </source>
</evidence>
<dbReference type="InterPro" id="IPR041705">
    <property type="entry name" value="PIN_Sll0205"/>
</dbReference>
<proteinExistence type="predicted"/>
<evidence type="ECO:0000313" key="2">
    <source>
        <dbReference type="EMBL" id="MEA5443471.1"/>
    </source>
</evidence>
<reference evidence="2 3" key="1">
    <citation type="submission" date="2023-12" db="EMBL/GenBank/DDBJ databases">
        <title>Baltic Sea Cyanobacteria.</title>
        <authorList>
            <person name="Delbaje E."/>
            <person name="Fewer D.P."/>
            <person name="Shishido T.K."/>
        </authorList>
    </citation>
    <scope>NUCLEOTIDE SEQUENCE [LARGE SCALE GENOMIC DNA]</scope>
    <source>
        <strain evidence="2 3">UHCC 0281</strain>
    </source>
</reference>
<dbReference type="Gene3D" id="3.40.50.1010">
    <property type="entry name" value="5'-nuclease"/>
    <property type="match status" value="1"/>
</dbReference>
<feature type="domain" description="PIN" evidence="1">
    <location>
        <begin position="4"/>
        <end position="120"/>
    </location>
</feature>
<evidence type="ECO:0000313" key="3">
    <source>
        <dbReference type="Proteomes" id="UP001302329"/>
    </source>
</evidence>
<keyword evidence="3" id="KW-1185">Reference proteome</keyword>
<dbReference type="PANTHER" id="PTHR36173:SF2">
    <property type="entry name" value="RIBONUCLEASE VAPC16"/>
    <property type="match status" value="1"/>
</dbReference>
<dbReference type="Proteomes" id="UP001302329">
    <property type="component" value="Unassembled WGS sequence"/>
</dbReference>
<accession>A0ABU5SYC1</accession>
<name>A0ABU5SYC1_9CYAN</name>
<dbReference type="Pfam" id="PF01850">
    <property type="entry name" value="PIN"/>
    <property type="match status" value="1"/>
</dbReference>
<sequence>MRLLLDTHTFLWAITDDPKLGPLSRELITSAASAVFLSHVSLWEIAIKHTLARGDMPLSAGEAIAWVEPSGFAFLPIDLPHLLALEQLPLHHRDPFDRLLVAQAISGPLTLLSADAAFTAYGCPLQDARG</sequence>
<dbReference type="EMBL" id="JAYGHY010000051">
    <property type="protein sequence ID" value="MEA5443471.1"/>
    <property type="molecule type" value="Genomic_DNA"/>
</dbReference>
<organism evidence="2 3">
    <name type="scientific">Cyanobium gracile UHCC 0281</name>
    <dbReference type="NCBI Taxonomy" id="3110309"/>
    <lineage>
        <taxon>Bacteria</taxon>
        <taxon>Bacillati</taxon>
        <taxon>Cyanobacteriota</taxon>
        <taxon>Cyanophyceae</taxon>
        <taxon>Synechococcales</taxon>
        <taxon>Prochlorococcaceae</taxon>
        <taxon>Cyanobium</taxon>
    </lineage>
</organism>
<dbReference type="CDD" id="cd09872">
    <property type="entry name" value="PIN_Sll0205-like"/>
    <property type="match status" value="1"/>
</dbReference>
<dbReference type="InterPro" id="IPR002716">
    <property type="entry name" value="PIN_dom"/>
</dbReference>